<organism evidence="6 7">
    <name type="scientific">Xanthomonas phage Xoo-sp2</name>
    <dbReference type="NCBI Taxonomy" id="1852622"/>
    <lineage>
        <taxon>Viruses</taxon>
        <taxon>Duplodnaviria</taxon>
        <taxon>Heunggongvirae</taxon>
        <taxon>Uroviricota</taxon>
        <taxon>Caudoviricetes</taxon>
        <taxon>Mesyanzhinovviridae</taxon>
        <taxon>Bradleyvirinae</taxon>
        <taxon>Xooduovirus</taxon>
        <taxon>Xooduovirus Xoosp2</taxon>
    </lineage>
</organism>
<evidence type="ECO:0000256" key="2">
    <source>
        <dbReference type="ARBA" id="ARBA00011947"/>
    </source>
</evidence>
<dbReference type="InterPro" id="IPR036926">
    <property type="entry name" value="Thymidate_synth/dCMP_Mease_sf"/>
</dbReference>
<keyword evidence="7" id="KW-1185">Reference proteome</keyword>
<dbReference type="EMBL" id="KX241618">
    <property type="protein sequence ID" value="ANT45286.1"/>
    <property type="molecule type" value="Genomic_DNA"/>
</dbReference>
<reference evidence="6 7" key="1">
    <citation type="submission" date="2016-05" db="EMBL/GenBank/DDBJ databases">
        <title>A Novel Xanthomonas Oryzae pv. Oryzae Phage Xoo-sp2 as Possible Biocontrol Agent in Plant.</title>
        <authorList>
            <person name="Dong Z."/>
            <person name="Liu J."/>
            <person name="Peng D."/>
        </authorList>
    </citation>
    <scope>NUCLEOTIDE SEQUENCE [LARGE SCALE GENOMIC DNA]</scope>
</reference>
<evidence type="ECO:0000256" key="4">
    <source>
        <dbReference type="ARBA" id="ARBA00022679"/>
    </source>
</evidence>
<proteinExistence type="inferred from homology"/>
<name>A0A1X9IAR8_9CAUD</name>
<evidence type="ECO:0000313" key="6">
    <source>
        <dbReference type="EMBL" id="ANT45286.1"/>
    </source>
</evidence>
<dbReference type="PANTHER" id="PTHR11548">
    <property type="entry name" value="THYMIDYLATE SYNTHASE 1"/>
    <property type="match status" value="1"/>
</dbReference>
<dbReference type="Proteomes" id="UP000223047">
    <property type="component" value="Segment"/>
</dbReference>
<sequence length="321" mass="36244">MSGVLLPFYDVYGAILAWTFQAPVEANERTGTRVRVGRGGTAFRVDLSDGLLPTIGYRKTFPKSAAAEVAWYVRGEQDATFIRQYAPLWDKFVENLPYDMCLEAHTPDELVPASLKYDTVDHQVIGSPDVRRVAGQAYFEGVKSAYGYRWRRHFGRDQLRLAVEALRKDPSDRRVYVSAWDPAEDGLGEQGQRNVPCPTSFTFSVTGGELHSSLFLRSSDVFVGLPYDVMGHALLMDAVAHELRIRPGVMHVTLAHAHLYESHWELTAEALKQEPVVPAMQLPGWSLSQIEREPDDYVVRYAEEAKQLTWPTYSPRPEVIE</sequence>
<dbReference type="Pfam" id="PF00303">
    <property type="entry name" value="Thymidylat_synt"/>
    <property type="match status" value="1"/>
</dbReference>
<keyword evidence="3" id="KW-0489">Methyltransferase</keyword>
<evidence type="ECO:0000256" key="3">
    <source>
        <dbReference type="ARBA" id="ARBA00022603"/>
    </source>
</evidence>
<dbReference type="GO" id="GO:0032259">
    <property type="term" value="P:methylation"/>
    <property type="evidence" value="ECO:0007669"/>
    <property type="project" value="UniProtKB-KW"/>
</dbReference>
<dbReference type="EC" id="2.1.1.45" evidence="2"/>
<dbReference type="Gene3D" id="3.30.572.10">
    <property type="entry name" value="Thymidylate synthase/dCMP hydroxymethylase domain"/>
    <property type="match status" value="1"/>
</dbReference>
<evidence type="ECO:0000313" key="7">
    <source>
        <dbReference type="Proteomes" id="UP000223047"/>
    </source>
</evidence>
<dbReference type="InterPro" id="IPR000398">
    <property type="entry name" value="Thymidylate_synthase"/>
</dbReference>
<dbReference type="InterPro" id="IPR045097">
    <property type="entry name" value="Thymidate_synth/dCMP_Mease"/>
</dbReference>
<dbReference type="SUPFAM" id="SSF55831">
    <property type="entry name" value="Thymidylate synthase/dCMP hydroxymethylase"/>
    <property type="match status" value="1"/>
</dbReference>
<protein>
    <recommendedName>
        <fullName evidence="2">thymidylate synthase</fullName>
        <ecNumber evidence="2">2.1.1.45</ecNumber>
    </recommendedName>
</protein>
<dbReference type="PANTHER" id="PTHR11548:SF1">
    <property type="entry name" value="THYMIDYLATE SYNTHASE 1"/>
    <property type="match status" value="1"/>
</dbReference>
<dbReference type="GO" id="GO:0004799">
    <property type="term" value="F:thymidylate synthase activity"/>
    <property type="evidence" value="ECO:0007669"/>
    <property type="project" value="UniProtKB-EC"/>
</dbReference>
<comment type="similarity">
    <text evidence="1">Belongs to the thymidylate synthase family.</text>
</comment>
<keyword evidence="4" id="KW-0808">Transferase</keyword>
<dbReference type="InterPro" id="IPR023451">
    <property type="entry name" value="Thymidate_synth/dCMP_Mease_dom"/>
</dbReference>
<dbReference type="GO" id="GO:0006231">
    <property type="term" value="P:dTMP biosynthetic process"/>
    <property type="evidence" value="ECO:0007669"/>
    <property type="project" value="InterPro"/>
</dbReference>
<gene>
    <name evidence="6" type="ORF">Xoosp2_64</name>
</gene>
<evidence type="ECO:0000259" key="5">
    <source>
        <dbReference type="Pfam" id="PF00303"/>
    </source>
</evidence>
<dbReference type="PRINTS" id="PR00108">
    <property type="entry name" value="THYMDSNTHASE"/>
</dbReference>
<feature type="domain" description="Thymidylate synthase/dCMP hydroxymethylase" evidence="5">
    <location>
        <begin position="20"/>
        <end position="283"/>
    </location>
</feature>
<dbReference type="CDD" id="cd00351">
    <property type="entry name" value="TS_Pyrimidine_HMase"/>
    <property type="match status" value="1"/>
</dbReference>
<evidence type="ECO:0000256" key="1">
    <source>
        <dbReference type="ARBA" id="ARBA00009972"/>
    </source>
</evidence>
<accession>A0A1X9IAR8</accession>